<feature type="transmembrane region" description="Helical" evidence="1">
    <location>
        <begin position="6"/>
        <end position="28"/>
    </location>
</feature>
<dbReference type="EMBL" id="CP111016">
    <property type="protein sequence ID" value="WAR04635.1"/>
    <property type="molecule type" value="Genomic_DNA"/>
</dbReference>
<dbReference type="Proteomes" id="UP001164746">
    <property type="component" value="Chromosome 5"/>
</dbReference>
<proteinExistence type="predicted"/>
<keyword evidence="1" id="KW-0812">Transmembrane</keyword>
<keyword evidence="3" id="KW-1185">Reference proteome</keyword>
<organism evidence="2 3">
    <name type="scientific">Mya arenaria</name>
    <name type="common">Soft-shell clam</name>
    <dbReference type="NCBI Taxonomy" id="6604"/>
    <lineage>
        <taxon>Eukaryota</taxon>
        <taxon>Metazoa</taxon>
        <taxon>Spiralia</taxon>
        <taxon>Lophotrochozoa</taxon>
        <taxon>Mollusca</taxon>
        <taxon>Bivalvia</taxon>
        <taxon>Autobranchia</taxon>
        <taxon>Heteroconchia</taxon>
        <taxon>Euheterodonta</taxon>
        <taxon>Imparidentia</taxon>
        <taxon>Neoheterodontei</taxon>
        <taxon>Myida</taxon>
        <taxon>Myoidea</taxon>
        <taxon>Myidae</taxon>
        <taxon>Mya</taxon>
    </lineage>
</organism>
<reference evidence="2" key="1">
    <citation type="submission" date="2022-11" db="EMBL/GenBank/DDBJ databases">
        <title>Centuries of genome instability and evolution in soft-shell clam transmissible cancer (bioRxiv).</title>
        <authorList>
            <person name="Hart S.F.M."/>
            <person name="Yonemitsu M.A."/>
            <person name="Giersch R.M."/>
            <person name="Beal B.F."/>
            <person name="Arriagada G."/>
            <person name="Davis B.W."/>
            <person name="Ostrander E.A."/>
            <person name="Goff S.P."/>
            <person name="Metzger M.J."/>
        </authorList>
    </citation>
    <scope>NUCLEOTIDE SEQUENCE</scope>
    <source>
        <strain evidence="2">MELC-2E11</strain>
        <tissue evidence="2">Siphon/mantle</tissue>
    </source>
</reference>
<keyword evidence="1" id="KW-1133">Transmembrane helix</keyword>
<name>A0ABY7E482_MYAAR</name>
<evidence type="ECO:0000313" key="2">
    <source>
        <dbReference type="EMBL" id="WAR04635.1"/>
    </source>
</evidence>
<gene>
    <name evidence="2" type="ORF">MAR_020004</name>
</gene>
<feature type="non-terminal residue" evidence="2">
    <location>
        <position position="128"/>
    </location>
</feature>
<sequence>ELRSYTLYGSLVPHLLLQLSYVTLYCTLSCNITRTRRMKTSADTVIFSNLMSISFDIEASCGATPCTAVWSPTLSGSGLMSPPIVHSVNVILTPCPDCNIRLKRRMHFPADIRTFFSPTYFCGKCDPS</sequence>
<evidence type="ECO:0000313" key="3">
    <source>
        <dbReference type="Proteomes" id="UP001164746"/>
    </source>
</evidence>
<keyword evidence="1" id="KW-0472">Membrane</keyword>
<accession>A0ABY7E482</accession>
<evidence type="ECO:0000256" key="1">
    <source>
        <dbReference type="SAM" id="Phobius"/>
    </source>
</evidence>
<protein>
    <submittedName>
        <fullName evidence="2">Uncharacterized protein</fullName>
    </submittedName>
</protein>